<dbReference type="EMBL" id="CAJVPV010024392">
    <property type="protein sequence ID" value="CAG8726341.1"/>
    <property type="molecule type" value="Genomic_DNA"/>
</dbReference>
<reference evidence="3" key="1">
    <citation type="submission" date="2021-06" db="EMBL/GenBank/DDBJ databases">
        <authorList>
            <person name="Kallberg Y."/>
            <person name="Tangrot J."/>
            <person name="Rosling A."/>
        </authorList>
    </citation>
    <scope>NUCLEOTIDE SEQUENCE</scope>
    <source>
        <strain evidence="3">CL551</strain>
    </source>
</reference>
<dbReference type="OrthoDB" id="432528at2759"/>
<dbReference type="Gene3D" id="2.120.10.80">
    <property type="entry name" value="Kelch-type beta propeller"/>
    <property type="match status" value="2"/>
</dbReference>
<evidence type="ECO:0000313" key="4">
    <source>
        <dbReference type="Proteomes" id="UP000789342"/>
    </source>
</evidence>
<feature type="non-terminal residue" evidence="3">
    <location>
        <position position="157"/>
    </location>
</feature>
<keyword evidence="4" id="KW-1185">Reference proteome</keyword>
<dbReference type="SUPFAM" id="SSF117281">
    <property type="entry name" value="Kelch motif"/>
    <property type="match status" value="1"/>
</dbReference>
<keyword evidence="2" id="KW-0677">Repeat</keyword>
<proteinExistence type="predicted"/>
<gene>
    <name evidence="3" type="ORF">AMORRO_LOCUS13686</name>
</gene>
<evidence type="ECO:0000256" key="2">
    <source>
        <dbReference type="ARBA" id="ARBA00022737"/>
    </source>
</evidence>
<dbReference type="AlphaFoldDB" id="A0A9N9I8L1"/>
<feature type="non-terminal residue" evidence="3">
    <location>
        <position position="1"/>
    </location>
</feature>
<protein>
    <submittedName>
        <fullName evidence="3">16479_t:CDS:1</fullName>
    </submittedName>
</protein>
<dbReference type="PANTHER" id="PTHR46093">
    <property type="entry name" value="ACYL-COA-BINDING DOMAIN-CONTAINING PROTEIN 5"/>
    <property type="match status" value="1"/>
</dbReference>
<dbReference type="InterPro" id="IPR015915">
    <property type="entry name" value="Kelch-typ_b-propeller"/>
</dbReference>
<dbReference type="PANTHER" id="PTHR46093:SF18">
    <property type="entry name" value="FIBRONECTIN TYPE-III DOMAIN-CONTAINING PROTEIN"/>
    <property type="match status" value="1"/>
</dbReference>
<keyword evidence="1" id="KW-0880">Kelch repeat</keyword>
<evidence type="ECO:0000313" key="3">
    <source>
        <dbReference type="EMBL" id="CAG8726341.1"/>
    </source>
</evidence>
<sequence length="157" mass="16942">SPPFSEILYDLPVEVSWSTASACGSSIFMSGGLLTYVSNETRDYIDFVFTFSTKNNTWQRPSIDGTPPSSIPILSICSVIDKAGKLYLFGGDNGDIAFSVLLNNGEILYIGGIENPKTNKTATMNQILVYDTKSSEWSTTPVGGSIVGSRSRHTAIL</sequence>
<comment type="caution">
    <text evidence="3">The sequence shown here is derived from an EMBL/GenBank/DDBJ whole genome shotgun (WGS) entry which is preliminary data.</text>
</comment>
<evidence type="ECO:0000256" key="1">
    <source>
        <dbReference type="ARBA" id="ARBA00022441"/>
    </source>
</evidence>
<accession>A0A9N9I8L1</accession>
<dbReference type="Proteomes" id="UP000789342">
    <property type="component" value="Unassembled WGS sequence"/>
</dbReference>
<name>A0A9N9I8L1_9GLOM</name>
<organism evidence="3 4">
    <name type="scientific">Acaulospora morrowiae</name>
    <dbReference type="NCBI Taxonomy" id="94023"/>
    <lineage>
        <taxon>Eukaryota</taxon>
        <taxon>Fungi</taxon>
        <taxon>Fungi incertae sedis</taxon>
        <taxon>Mucoromycota</taxon>
        <taxon>Glomeromycotina</taxon>
        <taxon>Glomeromycetes</taxon>
        <taxon>Diversisporales</taxon>
        <taxon>Acaulosporaceae</taxon>
        <taxon>Acaulospora</taxon>
    </lineage>
</organism>